<dbReference type="InterPro" id="IPR036390">
    <property type="entry name" value="WH_DNA-bd_sf"/>
</dbReference>
<evidence type="ECO:0000259" key="4">
    <source>
        <dbReference type="PROSITE" id="PS50956"/>
    </source>
</evidence>
<dbReference type="RefSeq" id="WP_131258481.1">
    <property type="nucleotide sequence ID" value="NZ_JBHSUS010000001.1"/>
</dbReference>
<dbReference type="InterPro" id="IPR036388">
    <property type="entry name" value="WH-like_DNA-bd_sf"/>
</dbReference>
<dbReference type="CDD" id="cd00090">
    <property type="entry name" value="HTH_ARSR"/>
    <property type="match status" value="1"/>
</dbReference>
<name>A0ABW1XR48_9ALTE</name>
<evidence type="ECO:0000313" key="5">
    <source>
        <dbReference type="EMBL" id="MFC6441184.1"/>
    </source>
</evidence>
<dbReference type="InterPro" id="IPR011991">
    <property type="entry name" value="ArsR-like_HTH"/>
</dbReference>
<dbReference type="SUPFAM" id="SSF46785">
    <property type="entry name" value="Winged helix' DNA-binding domain"/>
    <property type="match status" value="1"/>
</dbReference>
<accession>A0ABW1XR48</accession>
<keyword evidence="6" id="KW-1185">Reference proteome</keyword>
<dbReference type="InterPro" id="IPR000485">
    <property type="entry name" value="AsnC-type_HTH_dom"/>
</dbReference>
<dbReference type="SMART" id="SM00344">
    <property type="entry name" value="HTH_ASNC"/>
    <property type="match status" value="1"/>
</dbReference>
<gene>
    <name evidence="5" type="ORF">ACFP85_13610</name>
</gene>
<dbReference type="PANTHER" id="PTHR30154">
    <property type="entry name" value="LEUCINE-RESPONSIVE REGULATORY PROTEIN"/>
    <property type="match status" value="1"/>
</dbReference>
<dbReference type="InterPro" id="IPR011008">
    <property type="entry name" value="Dimeric_a/b-barrel"/>
</dbReference>
<keyword evidence="2" id="KW-0238">DNA-binding</keyword>
<comment type="caution">
    <text evidence="5">The sequence shown here is derived from an EMBL/GenBank/DDBJ whole genome shotgun (WGS) entry which is preliminary data.</text>
</comment>
<dbReference type="Pfam" id="PF13412">
    <property type="entry name" value="HTH_24"/>
    <property type="match status" value="1"/>
</dbReference>
<evidence type="ECO:0000256" key="3">
    <source>
        <dbReference type="ARBA" id="ARBA00023163"/>
    </source>
</evidence>
<dbReference type="Gene3D" id="1.10.10.10">
    <property type="entry name" value="Winged helix-like DNA-binding domain superfamily/Winged helix DNA-binding domain"/>
    <property type="match status" value="1"/>
</dbReference>
<sequence length="159" mass="17769">MPTDPRHRSLDPTDIAILAALYADARLTNKALAEQVGLSPSSCLERVRRLQQDNIVQGCSLHVDYTALGGHIQAMIAVRMAKQSRDVFDRFQDAMLEQPEVLAIFHMGGANDFQIHVTVSDTMHLRDFVFNGITALDDVVHVETALVYEHKVSKRLPSF</sequence>
<feature type="domain" description="HTH asnC-type" evidence="4">
    <location>
        <begin position="10"/>
        <end position="72"/>
    </location>
</feature>
<keyword evidence="1" id="KW-0805">Transcription regulation</keyword>
<evidence type="ECO:0000313" key="6">
    <source>
        <dbReference type="Proteomes" id="UP001596364"/>
    </source>
</evidence>
<dbReference type="InterPro" id="IPR019888">
    <property type="entry name" value="Tscrpt_reg_AsnC-like"/>
</dbReference>
<protein>
    <submittedName>
        <fullName evidence="5">Lrp/AsnC family transcriptional regulator</fullName>
    </submittedName>
</protein>
<evidence type="ECO:0000256" key="1">
    <source>
        <dbReference type="ARBA" id="ARBA00023015"/>
    </source>
</evidence>
<dbReference type="Proteomes" id="UP001596364">
    <property type="component" value="Unassembled WGS sequence"/>
</dbReference>
<evidence type="ECO:0000256" key="2">
    <source>
        <dbReference type="ARBA" id="ARBA00023125"/>
    </source>
</evidence>
<dbReference type="Gene3D" id="3.30.70.920">
    <property type="match status" value="1"/>
</dbReference>
<dbReference type="InterPro" id="IPR019887">
    <property type="entry name" value="Tscrpt_reg_AsnC/Lrp_C"/>
</dbReference>
<reference evidence="6" key="1">
    <citation type="journal article" date="2019" name="Int. J. Syst. Evol. Microbiol.">
        <title>The Global Catalogue of Microorganisms (GCM) 10K type strain sequencing project: providing services to taxonomists for standard genome sequencing and annotation.</title>
        <authorList>
            <consortium name="The Broad Institute Genomics Platform"/>
            <consortium name="The Broad Institute Genome Sequencing Center for Infectious Disease"/>
            <person name="Wu L."/>
            <person name="Ma J."/>
        </authorList>
    </citation>
    <scope>NUCLEOTIDE SEQUENCE [LARGE SCALE GENOMIC DNA]</scope>
    <source>
        <strain evidence="6">CGMCC 1.16031</strain>
    </source>
</reference>
<organism evidence="5 6">
    <name type="scientific">Pseudobowmanella zhangzhouensis</name>
    <dbReference type="NCBI Taxonomy" id="1537679"/>
    <lineage>
        <taxon>Bacteria</taxon>
        <taxon>Pseudomonadati</taxon>
        <taxon>Pseudomonadota</taxon>
        <taxon>Gammaproteobacteria</taxon>
        <taxon>Alteromonadales</taxon>
        <taxon>Alteromonadaceae</taxon>
    </lineage>
</organism>
<dbReference type="PRINTS" id="PR00033">
    <property type="entry name" value="HTHASNC"/>
</dbReference>
<dbReference type="SUPFAM" id="SSF54909">
    <property type="entry name" value="Dimeric alpha+beta barrel"/>
    <property type="match status" value="1"/>
</dbReference>
<proteinExistence type="predicted"/>
<dbReference type="EMBL" id="JBHSUS010000001">
    <property type="protein sequence ID" value="MFC6441184.1"/>
    <property type="molecule type" value="Genomic_DNA"/>
</dbReference>
<dbReference type="PROSITE" id="PS50956">
    <property type="entry name" value="HTH_ASNC_2"/>
    <property type="match status" value="1"/>
</dbReference>
<dbReference type="PANTHER" id="PTHR30154:SF54">
    <property type="entry name" value="POSSIBLE TRANSCRIPTIONAL REGULATORY PROTEIN (PROBABLY LRP_ASNC-FAMILY)"/>
    <property type="match status" value="1"/>
</dbReference>
<keyword evidence="3" id="KW-0804">Transcription</keyword>
<dbReference type="Pfam" id="PF01037">
    <property type="entry name" value="AsnC_trans_reg"/>
    <property type="match status" value="1"/>
</dbReference>